<dbReference type="Proteomes" id="UP000002274">
    <property type="component" value="Chromosome"/>
</dbReference>
<dbReference type="EC" id="3.4.17.1" evidence="9"/>
<dbReference type="AlphaFoldDB" id="A2C7E9"/>
<evidence type="ECO:0000256" key="5">
    <source>
        <dbReference type="ARBA" id="ARBA00022825"/>
    </source>
</evidence>
<evidence type="ECO:0000256" key="4">
    <source>
        <dbReference type="ARBA" id="ARBA00022801"/>
    </source>
</evidence>
<dbReference type="MEROPS" id="S66.001"/>
<dbReference type="PANTHER" id="PTHR30237:SF2">
    <property type="entry name" value="MUREIN TETRAPEPTIDE CARBOXYPEPTIDASE"/>
    <property type="match status" value="1"/>
</dbReference>
<dbReference type="InterPro" id="IPR040921">
    <property type="entry name" value="Peptidase_S66C"/>
</dbReference>
<accession>A2C7E9</accession>
<name>A2C7E9_PROM3</name>
<sequence length="299" mass="32444">MVQLRSDLLTPALQRGDEVITVAASSALEDEQSLLEGLKVLEEWGLVCRSQQVSERRWGYLAGNDASRQRDLNPESPAALLACARGGWGAARLLEHKQTWQPGWLMGFSDVTALLWARLAAGFDGCVHGPLLTTLAKEPAWSQARLHDLLFGKQIPDLEGQPWMGGVASGPLVVANLTVASHLLGSSHVPDLNGAILILEDVEEAPYRIDRMLTHWRLAGLLQRLAGLGFGSFKRCEAPEQIPGDQTFQLEEVLKERSTDLGIPVVGKLPVGHCCGNAALPLGRQAQLDGSHGRLILLR</sequence>
<evidence type="ECO:0000256" key="2">
    <source>
        <dbReference type="ARBA" id="ARBA00022645"/>
    </source>
</evidence>
<dbReference type="InterPro" id="IPR029062">
    <property type="entry name" value="Class_I_gatase-like"/>
</dbReference>
<dbReference type="RefSeq" id="WP_011825328.1">
    <property type="nucleotide sequence ID" value="NC_008820.1"/>
</dbReference>
<dbReference type="HOGENOM" id="CLU_034346_3_1_3"/>
<evidence type="ECO:0000313" key="10">
    <source>
        <dbReference type="Proteomes" id="UP000002274"/>
    </source>
</evidence>
<dbReference type="Pfam" id="PF02016">
    <property type="entry name" value="Peptidase_S66"/>
    <property type="match status" value="1"/>
</dbReference>
<gene>
    <name evidence="9" type="ordered locus">P9303_06571</name>
</gene>
<feature type="active site" description="Charge relay system" evidence="6">
    <location>
        <position position="273"/>
    </location>
</feature>
<dbReference type="STRING" id="59922.P9303_06571"/>
<evidence type="ECO:0000259" key="7">
    <source>
        <dbReference type="Pfam" id="PF02016"/>
    </source>
</evidence>
<dbReference type="PANTHER" id="PTHR30237">
    <property type="entry name" value="MURAMOYLTETRAPEPTIDE CARBOXYPEPTIDASE"/>
    <property type="match status" value="1"/>
</dbReference>
<dbReference type="EC" id="3.4.17.13" evidence="9"/>
<dbReference type="SUPFAM" id="SSF141986">
    <property type="entry name" value="LD-carboxypeptidase A C-terminal domain-like"/>
    <property type="match status" value="1"/>
</dbReference>
<reference evidence="9 10" key="1">
    <citation type="journal article" date="2007" name="PLoS Genet.">
        <title>Patterns and implications of gene gain and loss in the evolution of Prochlorococcus.</title>
        <authorList>
            <person name="Kettler G.C."/>
            <person name="Martiny A.C."/>
            <person name="Huang K."/>
            <person name="Zucker J."/>
            <person name="Coleman M.L."/>
            <person name="Rodrigue S."/>
            <person name="Chen F."/>
            <person name="Lapidus A."/>
            <person name="Ferriera S."/>
            <person name="Johnson J."/>
            <person name="Steglich C."/>
            <person name="Church G.M."/>
            <person name="Richardson P."/>
            <person name="Chisholm S.W."/>
        </authorList>
    </citation>
    <scope>NUCLEOTIDE SEQUENCE [LARGE SCALE GENOMIC DNA]</scope>
    <source>
        <strain evidence="9 10">MIT 9303</strain>
    </source>
</reference>
<evidence type="ECO:0000259" key="8">
    <source>
        <dbReference type="Pfam" id="PF17676"/>
    </source>
</evidence>
<dbReference type="GO" id="GO:0008236">
    <property type="term" value="F:serine-type peptidase activity"/>
    <property type="evidence" value="ECO:0007669"/>
    <property type="project" value="UniProtKB-KW"/>
</dbReference>
<dbReference type="InterPro" id="IPR027461">
    <property type="entry name" value="Carboxypeptidase_A_C_sf"/>
</dbReference>
<evidence type="ECO:0000313" key="9">
    <source>
        <dbReference type="EMBL" id="ABM77409.1"/>
    </source>
</evidence>
<dbReference type="Pfam" id="PF17676">
    <property type="entry name" value="Peptidase_S66C"/>
    <property type="match status" value="1"/>
</dbReference>
<dbReference type="GO" id="GO:0004181">
    <property type="term" value="F:metallocarboxypeptidase activity"/>
    <property type="evidence" value="ECO:0007669"/>
    <property type="project" value="UniProtKB-EC"/>
</dbReference>
<evidence type="ECO:0000256" key="1">
    <source>
        <dbReference type="ARBA" id="ARBA00010233"/>
    </source>
</evidence>
<dbReference type="CDD" id="cd07025">
    <property type="entry name" value="Peptidase_S66"/>
    <property type="match status" value="1"/>
</dbReference>
<keyword evidence="4 9" id="KW-0378">Hydrolase</keyword>
<protein>
    <submittedName>
        <fullName evidence="9">Putative carboxypeptidase</fullName>
        <ecNumber evidence="9">3.4.17.1</ecNumber>
        <ecNumber evidence="9">3.4.17.13</ecNumber>
    </submittedName>
</protein>
<feature type="active site" description="Charge relay system" evidence="6">
    <location>
        <position position="200"/>
    </location>
</feature>
<keyword evidence="3" id="KW-0645">Protease</keyword>
<feature type="domain" description="LD-carboxypeptidase C-terminal" evidence="8">
    <location>
        <begin position="169"/>
        <end position="288"/>
    </location>
</feature>
<dbReference type="KEGG" id="pmf:P9303_06571"/>
<dbReference type="InterPro" id="IPR027478">
    <property type="entry name" value="LdcA_N"/>
</dbReference>
<feature type="domain" description="LD-carboxypeptidase N-terminal" evidence="7">
    <location>
        <begin position="21"/>
        <end position="124"/>
    </location>
</feature>
<dbReference type="InterPro" id="IPR003507">
    <property type="entry name" value="S66_fam"/>
</dbReference>
<dbReference type="BioCyc" id="PMAR59922:G1G80-604-MONOMER"/>
<proteinExistence type="inferred from homology"/>
<dbReference type="SUPFAM" id="SSF52317">
    <property type="entry name" value="Class I glutamine amidotransferase-like"/>
    <property type="match status" value="1"/>
</dbReference>
<evidence type="ECO:0000256" key="3">
    <source>
        <dbReference type="ARBA" id="ARBA00022670"/>
    </source>
</evidence>
<dbReference type="Gene3D" id="3.50.30.60">
    <property type="entry name" value="LD-carboxypeptidase A C-terminal domain-like"/>
    <property type="match status" value="1"/>
</dbReference>
<evidence type="ECO:0000256" key="6">
    <source>
        <dbReference type="PIRSR" id="PIRSR028757-1"/>
    </source>
</evidence>
<keyword evidence="2 9" id="KW-0121">Carboxypeptidase</keyword>
<dbReference type="Gene3D" id="3.40.50.10740">
    <property type="entry name" value="Class I glutamine amidotransferase-like"/>
    <property type="match status" value="1"/>
</dbReference>
<comment type="similarity">
    <text evidence="1">Belongs to the peptidase S66 family.</text>
</comment>
<dbReference type="PIRSF" id="PIRSF028757">
    <property type="entry name" value="LD-carboxypeptidase"/>
    <property type="match status" value="1"/>
</dbReference>
<organism evidence="9 10">
    <name type="scientific">Prochlorococcus marinus (strain MIT 9303)</name>
    <dbReference type="NCBI Taxonomy" id="59922"/>
    <lineage>
        <taxon>Bacteria</taxon>
        <taxon>Bacillati</taxon>
        <taxon>Cyanobacteriota</taxon>
        <taxon>Cyanophyceae</taxon>
        <taxon>Synechococcales</taxon>
        <taxon>Prochlorococcaceae</taxon>
        <taxon>Prochlorococcus</taxon>
    </lineage>
</organism>
<keyword evidence="5" id="KW-0720">Serine protease</keyword>
<dbReference type="GO" id="GO:0106415">
    <property type="term" value="F:muramoyltetrapeptide carboxypeptidase activity"/>
    <property type="evidence" value="ECO:0007669"/>
    <property type="project" value="UniProtKB-EC"/>
</dbReference>
<feature type="active site" description="Nucleophile" evidence="6">
    <location>
        <position position="109"/>
    </location>
</feature>
<dbReference type="GO" id="GO:0006508">
    <property type="term" value="P:proteolysis"/>
    <property type="evidence" value="ECO:0007669"/>
    <property type="project" value="UniProtKB-KW"/>
</dbReference>
<dbReference type="InterPro" id="IPR040449">
    <property type="entry name" value="Peptidase_S66_N"/>
</dbReference>
<dbReference type="EMBL" id="CP000554">
    <property type="protein sequence ID" value="ABM77409.1"/>
    <property type="molecule type" value="Genomic_DNA"/>
</dbReference>